<gene>
    <name evidence="3" type="ORF">IAB63_06850</name>
</gene>
<dbReference type="GO" id="GO:0016757">
    <property type="term" value="F:glycosyltransferase activity"/>
    <property type="evidence" value="ECO:0007669"/>
    <property type="project" value="UniProtKB-KW"/>
</dbReference>
<comment type="caution">
    <text evidence="3">The sequence shown here is derived from an EMBL/GenBank/DDBJ whole genome shotgun (WGS) entry which is preliminary data.</text>
</comment>
<keyword evidence="3" id="KW-0328">Glycosyltransferase</keyword>
<evidence type="ECO:0000259" key="1">
    <source>
        <dbReference type="Pfam" id="PF12500"/>
    </source>
</evidence>
<dbReference type="SUPFAM" id="SSF53271">
    <property type="entry name" value="PRTase-like"/>
    <property type="match status" value="1"/>
</dbReference>
<feature type="domain" description="TRSP" evidence="1">
    <location>
        <begin position="249"/>
        <end position="345"/>
    </location>
</feature>
<dbReference type="PIRSF" id="PIRSF020967">
    <property type="entry name" value="UCP020967"/>
    <property type="match status" value="1"/>
</dbReference>
<accession>A0A9D1HIS8</accession>
<dbReference type="CDD" id="cd06223">
    <property type="entry name" value="PRTases_typeI"/>
    <property type="match status" value="1"/>
</dbReference>
<dbReference type="EMBL" id="DVLT01000044">
    <property type="protein sequence ID" value="HIU02952.1"/>
    <property type="molecule type" value="Genomic_DNA"/>
</dbReference>
<evidence type="ECO:0000313" key="3">
    <source>
        <dbReference type="EMBL" id="HIU02952.1"/>
    </source>
</evidence>
<feature type="domain" description="Orotate phosphoribosyltransferase-like" evidence="2">
    <location>
        <begin position="9"/>
        <end position="177"/>
    </location>
</feature>
<sequence>MYTEKDLAMIAKRQNNQKRNYLVVNPLQGKHIPVSPGKCLEMFERLAEEIKTAYPGEKLLLIGFAETATAIGAAAAAVLGCGYMQTTREAMADVDWLYFTESHSHATEQKLVRGDLQEQLPRTDRIVFVEDEVTTGNTILKIVQIIRKLDKGQVKFSVASLLNGMDKESLERYEQEGIRLHYLVKTDHSKYPQIAGSASGDGCYVKTLRRRDRTYTDIQTFGGLVDTRRYTDGSAYARACQNLWLQVNERYSVKSADRILVLGTEEFMYPGLYVASKMEEKGCFVRYHATTRSPIEVSTAPDYPLHTRYELKSFYDPERITYIYDLDGYDKVFVITENRPENQAGAETLLHGLEMNGNREIHLIKWETGHEDFI</sequence>
<evidence type="ECO:0000313" key="4">
    <source>
        <dbReference type="Proteomes" id="UP000824164"/>
    </source>
</evidence>
<dbReference type="Pfam" id="PF15609">
    <property type="entry name" value="PRTase_2"/>
    <property type="match status" value="1"/>
</dbReference>
<keyword evidence="3" id="KW-0808">Transferase</keyword>
<dbReference type="AlphaFoldDB" id="A0A9D1HIS8"/>
<dbReference type="Proteomes" id="UP000824164">
    <property type="component" value="Unassembled WGS sequence"/>
</dbReference>
<protein>
    <submittedName>
        <fullName evidence="3">Phosphoribosyltransferase domain-containing protein</fullName>
    </submittedName>
</protein>
<dbReference type="InterPro" id="IPR022537">
    <property type="entry name" value="TRSP_dom"/>
</dbReference>
<evidence type="ECO:0000259" key="2">
    <source>
        <dbReference type="Pfam" id="PF15609"/>
    </source>
</evidence>
<reference evidence="3" key="1">
    <citation type="submission" date="2020-10" db="EMBL/GenBank/DDBJ databases">
        <authorList>
            <person name="Gilroy R."/>
        </authorList>
    </citation>
    <scope>NUCLEOTIDE SEQUENCE</scope>
    <source>
        <strain evidence="3">CHK187-14744</strain>
    </source>
</reference>
<dbReference type="Pfam" id="PF12500">
    <property type="entry name" value="TRSP"/>
    <property type="match status" value="1"/>
</dbReference>
<dbReference type="InterPro" id="IPR029057">
    <property type="entry name" value="PRTase-like"/>
</dbReference>
<reference evidence="3" key="2">
    <citation type="journal article" date="2021" name="PeerJ">
        <title>Extensive microbial diversity within the chicken gut microbiome revealed by metagenomics and culture.</title>
        <authorList>
            <person name="Gilroy R."/>
            <person name="Ravi A."/>
            <person name="Getino M."/>
            <person name="Pursley I."/>
            <person name="Horton D.L."/>
            <person name="Alikhan N.F."/>
            <person name="Baker D."/>
            <person name="Gharbi K."/>
            <person name="Hall N."/>
            <person name="Watson M."/>
            <person name="Adriaenssens E.M."/>
            <person name="Foster-Nyarko E."/>
            <person name="Jarju S."/>
            <person name="Secka A."/>
            <person name="Antonio M."/>
            <person name="Oren A."/>
            <person name="Chaudhuri R.R."/>
            <person name="La Ragione R."/>
            <person name="Hildebrand F."/>
            <person name="Pallen M.J."/>
        </authorList>
    </citation>
    <scope>NUCLEOTIDE SEQUENCE</scope>
    <source>
        <strain evidence="3">CHK187-14744</strain>
    </source>
</reference>
<name>A0A9D1HIS8_9FIRM</name>
<organism evidence="3 4">
    <name type="scientific">Candidatus Onthocola gallistercoris</name>
    <dbReference type="NCBI Taxonomy" id="2840876"/>
    <lineage>
        <taxon>Bacteria</taxon>
        <taxon>Bacillati</taxon>
        <taxon>Bacillota</taxon>
        <taxon>Bacilli</taxon>
        <taxon>Candidatus Onthocola</taxon>
    </lineage>
</organism>
<dbReference type="Gene3D" id="3.40.50.2020">
    <property type="match status" value="1"/>
</dbReference>
<dbReference type="InterPro" id="IPR011214">
    <property type="entry name" value="UCP020967"/>
</dbReference>
<dbReference type="InterPro" id="IPR041688">
    <property type="entry name" value="PRTase_2"/>
</dbReference>
<dbReference type="InterPro" id="IPR000836">
    <property type="entry name" value="PRTase_dom"/>
</dbReference>
<proteinExistence type="predicted"/>